<evidence type="ECO:0000256" key="1">
    <source>
        <dbReference type="SAM" id="SignalP"/>
    </source>
</evidence>
<feature type="chain" id="PRO_5037181611" evidence="1">
    <location>
        <begin position="19"/>
        <end position="84"/>
    </location>
</feature>
<evidence type="ECO:0000313" key="3">
    <source>
        <dbReference type="WBParaSite" id="nRc.2.0.1.t08913-RA"/>
    </source>
</evidence>
<feature type="signal peptide" evidence="1">
    <location>
        <begin position="1"/>
        <end position="18"/>
    </location>
</feature>
<name>A0A915I459_ROMCU</name>
<organism evidence="2 3">
    <name type="scientific">Romanomermis culicivorax</name>
    <name type="common">Nematode worm</name>
    <dbReference type="NCBI Taxonomy" id="13658"/>
    <lineage>
        <taxon>Eukaryota</taxon>
        <taxon>Metazoa</taxon>
        <taxon>Ecdysozoa</taxon>
        <taxon>Nematoda</taxon>
        <taxon>Enoplea</taxon>
        <taxon>Dorylaimia</taxon>
        <taxon>Mermithida</taxon>
        <taxon>Mermithoidea</taxon>
        <taxon>Mermithidae</taxon>
        <taxon>Romanomermis</taxon>
    </lineage>
</organism>
<keyword evidence="2" id="KW-1185">Reference proteome</keyword>
<dbReference type="Proteomes" id="UP000887565">
    <property type="component" value="Unplaced"/>
</dbReference>
<sequence>MIIIVTALTILLAATAGAAPSTNQQVFFVTHTNPLPTTLKIVYGSNVKTLEKIHALIKAGYGQFAPKYICHLPELRLHVTMGTT</sequence>
<accession>A0A915I459</accession>
<dbReference type="WBParaSite" id="nRc.2.0.1.t08913-RA">
    <property type="protein sequence ID" value="nRc.2.0.1.t08913-RA"/>
    <property type="gene ID" value="nRc.2.0.1.g08913"/>
</dbReference>
<protein>
    <submittedName>
        <fullName evidence="3">Uncharacterized protein</fullName>
    </submittedName>
</protein>
<reference evidence="3" key="1">
    <citation type="submission" date="2022-11" db="UniProtKB">
        <authorList>
            <consortium name="WormBaseParasite"/>
        </authorList>
    </citation>
    <scope>IDENTIFICATION</scope>
</reference>
<keyword evidence="1" id="KW-0732">Signal</keyword>
<dbReference type="AlphaFoldDB" id="A0A915I459"/>
<evidence type="ECO:0000313" key="2">
    <source>
        <dbReference type="Proteomes" id="UP000887565"/>
    </source>
</evidence>
<proteinExistence type="predicted"/>